<dbReference type="OMA" id="RDSWECM"/>
<evidence type="ECO:0000256" key="3">
    <source>
        <dbReference type="ARBA" id="ARBA00022989"/>
    </source>
</evidence>
<proteinExistence type="predicted"/>
<protein>
    <recommendedName>
        <fullName evidence="8">RTA1 like protein</fullName>
    </recommendedName>
</protein>
<dbReference type="STRING" id="602072.A0A1R3R6I8"/>
<keyword evidence="2 5" id="KW-0812">Transmembrane</keyword>
<keyword evidence="7" id="KW-1185">Reference proteome</keyword>
<evidence type="ECO:0000256" key="4">
    <source>
        <dbReference type="ARBA" id="ARBA00023136"/>
    </source>
</evidence>
<reference evidence="7" key="1">
    <citation type="journal article" date="2017" name="Genome Biol.">
        <title>Comparative genomics reveals high biological diversity and specific adaptations in the industrially and medically important fungal genus Aspergillus.</title>
        <authorList>
            <person name="de Vries R.P."/>
            <person name="Riley R."/>
            <person name="Wiebenga A."/>
            <person name="Aguilar-Osorio G."/>
            <person name="Amillis S."/>
            <person name="Uchima C.A."/>
            <person name="Anderluh G."/>
            <person name="Asadollahi M."/>
            <person name="Askin M."/>
            <person name="Barry K."/>
            <person name="Battaglia E."/>
            <person name="Bayram O."/>
            <person name="Benocci T."/>
            <person name="Braus-Stromeyer S.A."/>
            <person name="Caldana C."/>
            <person name="Canovas D."/>
            <person name="Cerqueira G.C."/>
            <person name="Chen F."/>
            <person name="Chen W."/>
            <person name="Choi C."/>
            <person name="Clum A."/>
            <person name="Dos Santos R.A."/>
            <person name="Damasio A.R."/>
            <person name="Diallinas G."/>
            <person name="Emri T."/>
            <person name="Fekete E."/>
            <person name="Flipphi M."/>
            <person name="Freyberg S."/>
            <person name="Gallo A."/>
            <person name="Gournas C."/>
            <person name="Habgood R."/>
            <person name="Hainaut M."/>
            <person name="Harispe M.L."/>
            <person name="Henrissat B."/>
            <person name="Hilden K.S."/>
            <person name="Hope R."/>
            <person name="Hossain A."/>
            <person name="Karabika E."/>
            <person name="Karaffa L."/>
            <person name="Karanyi Z."/>
            <person name="Krasevec N."/>
            <person name="Kuo A."/>
            <person name="Kusch H."/>
            <person name="LaButti K."/>
            <person name="Lagendijk E.L."/>
            <person name="Lapidus A."/>
            <person name="Levasseur A."/>
            <person name="Lindquist E."/>
            <person name="Lipzen A."/>
            <person name="Logrieco A.F."/>
            <person name="MacCabe A."/>
            <person name="Maekelae M.R."/>
            <person name="Malavazi I."/>
            <person name="Melin P."/>
            <person name="Meyer V."/>
            <person name="Mielnichuk N."/>
            <person name="Miskei M."/>
            <person name="Molnar A.P."/>
            <person name="Mule G."/>
            <person name="Ngan C.Y."/>
            <person name="Orejas M."/>
            <person name="Orosz E."/>
            <person name="Ouedraogo J.P."/>
            <person name="Overkamp K.M."/>
            <person name="Park H.-S."/>
            <person name="Perrone G."/>
            <person name="Piumi F."/>
            <person name="Punt P.J."/>
            <person name="Ram A.F."/>
            <person name="Ramon A."/>
            <person name="Rauscher S."/>
            <person name="Record E."/>
            <person name="Riano-Pachon D.M."/>
            <person name="Robert V."/>
            <person name="Roehrig J."/>
            <person name="Ruller R."/>
            <person name="Salamov A."/>
            <person name="Salih N.S."/>
            <person name="Samson R.A."/>
            <person name="Sandor E."/>
            <person name="Sanguinetti M."/>
            <person name="Schuetze T."/>
            <person name="Sepcic K."/>
            <person name="Shelest E."/>
            <person name="Sherlock G."/>
            <person name="Sophianopoulou V."/>
            <person name="Squina F.M."/>
            <person name="Sun H."/>
            <person name="Susca A."/>
            <person name="Todd R.B."/>
            <person name="Tsang A."/>
            <person name="Unkles S.E."/>
            <person name="van de Wiele N."/>
            <person name="van Rossen-Uffink D."/>
            <person name="Oliveira J.V."/>
            <person name="Vesth T.C."/>
            <person name="Visser J."/>
            <person name="Yu J.-H."/>
            <person name="Zhou M."/>
            <person name="Andersen M.R."/>
            <person name="Archer D.B."/>
            <person name="Baker S.E."/>
            <person name="Benoit I."/>
            <person name="Brakhage A.A."/>
            <person name="Braus G.H."/>
            <person name="Fischer R."/>
            <person name="Frisvad J.C."/>
            <person name="Goldman G.H."/>
            <person name="Houbraken J."/>
            <person name="Oakley B."/>
            <person name="Pocsi I."/>
            <person name="Scazzocchio C."/>
            <person name="Seiboth B."/>
            <person name="vanKuyk P.A."/>
            <person name="Wortman J."/>
            <person name="Dyer P.S."/>
            <person name="Grigoriev I.V."/>
        </authorList>
    </citation>
    <scope>NUCLEOTIDE SEQUENCE [LARGE SCALE GENOMIC DNA]</scope>
    <source>
        <strain evidence="7">ITEM 5010</strain>
    </source>
</reference>
<organism evidence="6 7">
    <name type="scientific">Aspergillus carbonarius (strain ITEM 5010)</name>
    <dbReference type="NCBI Taxonomy" id="602072"/>
    <lineage>
        <taxon>Eukaryota</taxon>
        <taxon>Fungi</taxon>
        <taxon>Dikarya</taxon>
        <taxon>Ascomycota</taxon>
        <taxon>Pezizomycotina</taxon>
        <taxon>Eurotiomycetes</taxon>
        <taxon>Eurotiomycetidae</taxon>
        <taxon>Eurotiales</taxon>
        <taxon>Aspergillaceae</taxon>
        <taxon>Aspergillus</taxon>
        <taxon>Aspergillus subgen. Circumdati</taxon>
    </lineage>
</organism>
<dbReference type="GO" id="GO:0016020">
    <property type="term" value="C:membrane"/>
    <property type="evidence" value="ECO:0007669"/>
    <property type="project" value="UniProtKB-SubCell"/>
</dbReference>
<name>A0A1R3R6I8_ASPC5</name>
<dbReference type="PANTHER" id="PTHR31465:SF31">
    <property type="entry name" value="DOMAIN PROTEIN, PUTATIVE (AFU_ORTHOLOGUE AFUA_6G09550)-RELATED"/>
    <property type="match status" value="1"/>
</dbReference>
<feature type="transmembrane region" description="Helical" evidence="5">
    <location>
        <begin position="46"/>
        <end position="67"/>
    </location>
</feature>
<keyword evidence="4 5" id="KW-0472">Membrane</keyword>
<feature type="transmembrane region" description="Helical" evidence="5">
    <location>
        <begin position="155"/>
        <end position="179"/>
    </location>
</feature>
<evidence type="ECO:0008006" key="8">
    <source>
        <dbReference type="Google" id="ProtNLM"/>
    </source>
</evidence>
<dbReference type="Pfam" id="PF04479">
    <property type="entry name" value="RTA1"/>
    <property type="match status" value="1"/>
</dbReference>
<keyword evidence="3 5" id="KW-1133">Transmembrane helix</keyword>
<dbReference type="Proteomes" id="UP000188318">
    <property type="component" value="Unassembled WGS sequence"/>
</dbReference>
<dbReference type="VEuPathDB" id="FungiDB:ASPCADRAFT_60136"/>
<dbReference type="AlphaFoldDB" id="A0A1R3R6I8"/>
<feature type="transmembrane region" description="Helical" evidence="5">
    <location>
        <begin position="240"/>
        <end position="261"/>
    </location>
</feature>
<evidence type="ECO:0000313" key="7">
    <source>
        <dbReference type="Proteomes" id="UP000188318"/>
    </source>
</evidence>
<feature type="transmembrane region" description="Helical" evidence="5">
    <location>
        <begin position="120"/>
        <end position="143"/>
    </location>
</feature>
<feature type="transmembrane region" description="Helical" evidence="5">
    <location>
        <begin position="20"/>
        <end position="39"/>
    </location>
</feature>
<evidence type="ECO:0000256" key="1">
    <source>
        <dbReference type="ARBA" id="ARBA00004141"/>
    </source>
</evidence>
<feature type="transmembrane region" description="Helical" evidence="5">
    <location>
        <begin position="79"/>
        <end position="99"/>
    </location>
</feature>
<gene>
    <name evidence="6" type="ORF">ASPCADRAFT_60136</name>
</gene>
<dbReference type="EMBL" id="KV907593">
    <property type="protein sequence ID" value="OOF90094.1"/>
    <property type="molecule type" value="Genomic_DNA"/>
</dbReference>
<dbReference type="OrthoDB" id="3358017at2759"/>
<evidence type="ECO:0000256" key="5">
    <source>
        <dbReference type="SAM" id="Phobius"/>
    </source>
</evidence>
<accession>A0A1R3R6I8</accession>
<comment type="subcellular location">
    <subcellularLocation>
        <location evidence="1">Membrane</location>
        <topology evidence="1">Multi-pass membrane protein</topology>
    </subcellularLocation>
</comment>
<evidence type="ECO:0000313" key="6">
    <source>
        <dbReference type="EMBL" id="OOF90094.1"/>
    </source>
</evidence>
<feature type="transmembrane region" description="Helical" evidence="5">
    <location>
        <begin position="200"/>
        <end position="220"/>
    </location>
</feature>
<sequence>MADTSQSDIYFALYRYTPSIPAAVIFTVVFGGLALFHLYRIIRHRAFFFTPFLIGLIFETAGYIARIFSHYNTNALGPYIAQTMLILVAPPLFAASIYMTLGRLILRLDAQSASLIPVRWLTKIFVVGDVISFILQCGGGGYMAGGTQTAMTTGAHIVIAGLAIQLVFFGVFILVASVFHQRVTTTQPITRNVKSQSGRLSWSGLMWALYLACALILIRSVFRVVEFVQGNDGFIMRREYLLYIFDALLMALTGMVLGFVFPGSFLDRTRGWAERVSSV</sequence>
<dbReference type="PANTHER" id="PTHR31465">
    <property type="entry name" value="PROTEIN RTA1-RELATED"/>
    <property type="match status" value="1"/>
</dbReference>
<evidence type="ECO:0000256" key="2">
    <source>
        <dbReference type="ARBA" id="ARBA00022692"/>
    </source>
</evidence>
<dbReference type="InterPro" id="IPR007568">
    <property type="entry name" value="RTA1"/>
</dbReference>